<reference evidence="3 4" key="1">
    <citation type="submission" date="2019-07" db="EMBL/GenBank/DDBJ databases">
        <title>Genomic Encyclopedia of Type Strains, Phase I: the one thousand microbial genomes (KMG-I) project.</title>
        <authorList>
            <person name="Kyrpides N."/>
        </authorList>
    </citation>
    <scope>NUCLEOTIDE SEQUENCE [LARGE SCALE GENOMIC DNA]</scope>
    <source>
        <strain evidence="3 4">DSM 6562</strain>
    </source>
</reference>
<dbReference type="Pfam" id="PF07510">
    <property type="entry name" value="GmrSD_C"/>
    <property type="match status" value="1"/>
</dbReference>
<evidence type="ECO:0000313" key="3">
    <source>
        <dbReference type="EMBL" id="TYO93234.1"/>
    </source>
</evidence>
<accession>A0A5S4ZMS9</accession>
<dbReference type="InterPro" id="IPR011089">
    <property type="entry name" value="GmrSD_C"/>
</dbReference>
<dbReference type="InterPro" id="IPR004919">
    <property type="entry name" value="GmrSD_N"/>
</dbReference>
<evidence type="ECO:0000259" key="1">
    <source>
        <dbReference type="Pfam" id="PF03235"/>
    </source>
</evidence>
<dbReference type="RefSeq" id="WP_166512697.1">
    <property type="nucleotide sequence ID" value="NZ_VNHM01000021.1"/>
</dbReference>
<dbReference type="EMBL" id="VNHM01000021">
    <property type="protein sequence ID" value="TYO93234.1"/>
    <property type="molecule type" value="Genomic_DNA"/>
</dbReference>
<evidence type="ECO:0000259" key="2">
    <source>
        <dbReference type="Pfam" id="PF07510"/>
    </source>
</evidence>
<sequence>MSADIEGKQFPLKEVFSDWFAFSIPYYQRPYAWTTEQAGELFDDLVAALGESDEPVRELDPYFLGSIVLIKGKDPEAQVVDGQQRLITFTILLSVLRELTADTKVAGDLERFLVEKGSSLLDTPDRYRLTVRARDQYFFEKYIQSRGGIEELKQLNGSLTDSQINFRDNALLFRSRLQELPEAKRQRLAQYVLHRCFLVVVWTPDIDSAYRIFSVLNDRGMDLSHADILKAEIIGQIPEGQQAEYARKWEEAEEQLGREAFKDLFAYIRMIYRKTKPRATVLKEFREAVCATEEPRQLVDRVLLPMADAYNDILYANYSSPALAGEVNRYLGWLGRIDNTDWIPPAILFLVRNNNQPEKLVHFFRDLERLAAGMMITRTYINQRIDRYGALLKAIEAGEDLYTDTSPLQLTAEERRLVIEALDGDIYRQVKVRLLVLLRLDAALSSGEAVYNYRVISVEHVLPQNPPQGSKWLEWFPAEGDRDQWTHRLGNLVLLSRSKNSQARNFEFERKKNEYFARKGTSPFALTTQVLMEEEWTQDVVKQRQQKLLDTLKQVWRL</sequence>
<dbReference type="PANTHER" id="PTHR35149:SF2">
    <property type="entry name" value="DUF262 DOMAIN-CONTAINING PROTEIN"/>
    <property type="match status" value="1"/>
</dbReference>
<keyword evidence="4" id="KW-1185">Reference proteome</keyword>
<comment type="caution">
    <text evidence="3">The sequence shown here is derived from an EMBL/GenBank/DDBJ whole genome shotgun (WGS) entry which is preliminary data.</text>
</comment>
<proteinExistence type="predicted"/>
<feature type="domain" description="GmrSD restriction endonucleases C-terminal" evidence="2">
    <location>
        <begin position="430"/>
        <end position="550"/>
    </location>
</feature>
<organism evidence="3 4">
    <name type="scientific">Desulfallas thermosapovorans DSM 6562</name>
    <dbReference type="NCBI Taxonomy" id="1121431"/>
    <lineage>
        <taxon>Bacteria</taxon>
        <taxon>Bacillati</taxon>
        <taxon>Bacillota</taxon>
        <taxon>Clostridia</taxon>
        <taxon>Eubacteriales</taxon>
        <taxon>Desulfallaceae</taxon>
        <taxon>Desulfallas</taxon>
    </lineage>
</organism>
<dbReference type="Proteomes" id="UP000323166">
    <property type="component" value="Unassembled WGS sequence"/>
</dbReference>
<feature type="domain" description="GmrSD restriction endonucleases N-terminal" evidence="1">
    <location>
        <begin position="13"/>
        <end position="233"/>
    </location>
</feature>
<protein>
    <submittedName>
        <fullName evidence="3">Uncharacterized protein with ParB-like and HNH nuclease domain</fullName>
    </submittedName>
</protein>
<gene>
    <name evidence="3" type="ORF">LX24_02763</name>
</gene>
<dbReference type="AlphaFoldDB" id="A0A5S4ZMS9"/>
<name>A0A5S4ZMS9_9FIRM</name>
<evidence type="ECO:0000313" key="4">
    <source>
        <dbReference type="Proteomes" id="UP000323166"/>
    </source>
</evidence>
<dbReference type="Pfam" id="PF03235">
    <property type="entry name" value="GmrSD_N"/>
    <property type="match status" value="1"/>
</dbReference>
<dbReference type="PANTHER" id="PTHR35149">
    <property type="entry name" value="SLL5132 PROTEIN"/>
    <property type="match status" value="1"/>
</dbReference>